<keyword evidence="7 9" id="KW-0472">Membrane</keyword>
<dbReference type="Pfam" id="PF00528">
    <property type="entry name" value="BPD_transp_1"/>
    <property type="match status" value="1"/>
</dbReference>
<evidence type="ECO:0000256" key="4">
    <source>
        <dbReference type="ARBA" id="ARBA00022692"/>
    </source>
</evidence>
<feature type="transmembrane region" description="Helical" evidence="9">
    <location>
        <begin position="95"/>
        <end position="117"/>
    </location>
</feature>
<dbReference type="PANTHER" id="PTHR30406:SF10">
    <property type="entry name" value="SULFATE TRANSPORT SYSTEM PERMEASE PROTEIN CYST"/>
    <property type="match status" value="1"/>
</dbReference>
<reference evidence="11 12" key="1">
    <citation type="submission" date="2013-04" db="EMBL/GenBank/DDBJ databases">
        <title>The Genome Sequence of Sutterella wadsworthensis HGA0223.</title>
        <authorList>
            <consortium name="The Broad Institute Genomics Platform"/>
            <person name="Earl A."/>
            <person name="Ward D."/>
            <person name="Feldgarden M."/>
            <person name="Gevers D."/>
            <person name="Schmidt T.M."/>
            <person name="Dover J."/>
            <person name="Dai D."/>
            <person name="Walker B."/>
            <person name="Young S."/>
            <person name="Zeng Q."/>
            <person name="Gargeya S."/>
            <person name="Fitzgerald M."/>
            <person name="Haas B."/>
            <person name="Abouelleil A."/>
            <person name="Allen A.W."/>
            <person name="Alvarado L."/>
            <person name="Arachchi H.M."/>
            <person name="Berlin A.M."/>
            <person name="Chapman S.B."/>
            <person name="Gainer-Dewar J."/>
            <person name="Goldberg J."/>
            <person name="Griggs A."/>
            <person name="Gujja S."/>
            <person name="Hansen M."/>
            <person name="Howarth C."/>
            <person name="Imamovic A."/>
            <person name="Ireland A."/>
            <person name="Larimer J."/>
            <person name="McCowan C."/>
            <person name="Murphy C."/>
            <person name="Pearson M."/>
            <person name="Poon T.W."/>
            <person name="Priest M."/>
            <person name="Roberts A."/>
            <person name="Saif S."/>
            <person name="Shea T."/>
            <person name="Sisk P."/>
            <person name="Sykes S."/>
            <person name="Wortman J."/>
            <person name="Nusbaum C."/>
            <person name="Birren B."/>
        </authorList>
    </citation>
    <scope>NUCLEOTIDE SEQUENCE [LARGE SCALE GENOMIC DNA]</scope>
    <source>
        <strain evidence="11 12">HGA0223</strain>
    </source>
</reference>
<dbReference type="Proteomes" id="UP000014400">
    <property type="component" value="Unassembled WGS sequence"/>
</dbReference>
<comment type="similarity">
    <text evidence="9">Belongs to the binding-protein-dependent transport system permease family. CysTW subfamily.</text>
</comment>
<comment type="subunit">
    <text evidence="2">The complex is composed of two ATP-binding proteins (CysA), two transmembrane proteins (CysT and CysW) and a solute-binding protein (CysP).</text>
</comment>
<gene>
    <name evidence="11" type="ORF">HMPREF1476_00921</name>
</gene>
<evidence type="ECO:0000256" key="5">
    <source>
        <dbReference type="ARBA" id="ARBA00022989"/>
    </source>
</evidence>
<dbReference type="eggNOG" id="COG0555">
    <property type="taxonomic scope" value="Bacteria"/>
</dbReference>
<protein>
    <recommendedName>
        <fullName evidence="9">Sulfate transport system permease protein CysT</fullName>
    </recommendedName>
</protein>
<name>S3BIK5_9BURK</name>
<evidence type="ECO:0000313" key="11">
    <source>
        <dbReference type="EMBL" id="EPE00192.1"/>
    </source>
</evidence>
<dbReference type="InterPro" id="IPR035906">
    <property type="entry name" value="MetI-like_sf"/>
</dbReference>
<keyword evidence="4 9" id="KW-0812">Transmembrane</keyword>
<evidence type="ECO:0000259" key="10">
    <source>
        <dbReference type="PROSITE" id="PS50928"/>
    </source>
</evidence>
<comment type="caution">
    <text evidence="9">Lacks conserved residue(s) required for the propagation of feature annotation.</text>
</comment>
<dbReference type="GO" id="GO:0015419">
    <property type="term" value="F:ABC-type sulfate transporter activity"/>
    <property type="evidence" value="ECO:0007669"/>
    <property type="project" value="UniProtKB-UniRule"/>
</dbReference>
<sequence>MRRRRVLPGFGLSLGTSVLFVSLVLLLPMTALVVQLSELTWAQYWAILTHPQTTAAFRVTILSAFWASVINALLGLLLAWILVRYRFPGRRLLDGLIDLPFVLPTAVAGLTLSALFAADGWYGAVLAPFGIKVSYTWLGIVAAMAFTSIPFVVRSVQPVLAEVNRSCEEAALTLGASRLQIFRRVILPEIAPALAAGTVLAFCRSLGEFGAIIFISGNIAFETEVLSLAIFMRLQEFDYPAASAIASVVLGLSLVLFIAANQMLKRFARRIGSPS</sequence>
<dbReference type="Gene3D" id="1.10.3720.10">
    <property type="entry name" value="MetI-like"/>
    <property type="match status" value="1"/>
</dbReference>
<comment type="function">
    <text evidence="8">Part of the ABC transporter complex CysAWTP (TC 3.A.1.6.1) involved in sulfate/thiosulfate import. Probably responsible for the translocation of the substrate across the membrane.</text>
</comment>
<feature type="transmembrane region" description="Helical" evidence="9">
    <location>
        <begin position="12"/>
        <end position="36"/>
    </location>
</feature>
<dbReference type="RefSeq" id="WP_016474240.1">
    <property type="nucleotide sequence ID" value="NZ_KE150480.1"/>
</dbReference>
<evidence type="ECO:0000256" key="9">
    <source>
        <dbReference type="RuleBase" id="RU366001"/>
    </source>
</evidence>
<evidence type="ECO:0000256" key="6">
    <source>
        <dbReference type="ARBA" id="ARBA00023032"/>
    </source>
</evidence>
<dbReference type="FunFam" id="1.10.3720.10:FF:000004">
    <property type="entry name" value="Sulfate transport system permease protein CysT"/>
    <property type="match status" value="1"/>
</dbReference>
<dbReference type="HOGENOM" id="CLU_016047_14_0_4"/>
<dbReference type="NCBIfam" id="TIGR02139">
    <property type="entry name" value="permease_CysT"/>
    <property type="match status" value="1"/>
</dbReference>
<feature type="transmembrane region" description="Helical" evidence="9">
    <location>
        <begin position="56"/>
        <end position="83"/>
    </location>
</feature>
<keyword evidence="5 9" id="KW-1133">Transmembrane helix</keyword>
<dbReference type="SUPFAM" id="SSF161098">
    <property type="entry name" value="MetI-like"/>
    <property type="match status" value="1"/>
</dbReference>
<evidence type="ECO:0000256" key="1">
    <source>
        <dbReference type="ARBA" id="ARBA00004651"/>
    </source>
</evidence>
<feature type="transmembrane region" description="Helical" evidence="9">
    <location>
        <begin position="193"/>
        <end position="221"/>
    </location>
</feature>
<keyword evidence="12" id="KW-1185">Reference proteome</keyword>
<feature type="transmembrane region" description="Helical" evidence="9">
    <location>
        <begin position="137"/>
        <end position="156"/>
    </location>
</feature>
<dbReference type="AlphaFoldDB" id="S3BIK5"/>
<evidence type="ECO:0000313" key="12">
    <source>
        <dbReference type="Proteomes" id="UP000014400"/>
    </source>
</evidence>
<keyword evidence="6 9" id="KW-0764">Sulfate transport</keyword>
<evidence type="ECO:0000256" key="2">
    <source>
        <dbReference type="ARBA" id="ARBA00011779"/>
    </source>
</evidence>
<feature type="transmembrane region" description="Helical" evidence="9">
    <location>
        <begin position="241"/>
        <end position="260"/>
    </location>
</feature>
<dbReference type="NCBIfam" id="TIGR00969">
    <property type="entry name" value="3a0106s02"/>
    <property type="match status" value="1"/>
</dbReference>
<dbReference type="NCBIfam" id="NF008208">
    <property type="entry name" value="PRK10971.1"/>
    <property type="match status" value="1"/>
</dbReference>
<dbReference type="GeneID" id="64061256"/>
<evidence type="ECO:0000256" key="8">
    <source>
        <dbReference type="ARBA" id="ARBA00025323"/>
    </source>
</evidence>
<proteinExistence type="inferred from homology"/>
<dbReference type="EMBL" id="ATCF01000012">
    <property type="protein sequence ID" value="EPE00192.1"/>
    <property type="molecule type" value="Genomic_DNA"/>
</dbReference>
<evidence type="ECO:0000256" key="7">
    <source>
        <dbReference type="ARBA" id="ARBA00023136"/>
    </source>
</evidence>
<organism evidence="11 12">
    <name type="scientific">Sutterella wadsworthensis HGA0223</name>
    <dbReference type="NCBI Taxonomy" id="1203554"/>
    <lineage>
        <taxon>Bacteria</taxon>
        <taxon>Pseudomonadati</taxon>
        <taxon>Pseudomonadota</taxon>
        <taxon>Betaproteobacteria</taxon>
        <taxon>Burkholderiales</taxon>
        <taxon>Sutterellaceae</taxon>
        <taxon>Sutterella</taxon>
    </lineage>
</organism>
<comment type="function">
    <text evidence="9">Part of the ABC transporter complex (TC 3.A.1.6.1) involved in sulfate/thiosulfate import.</text>
</comment>
<dbReference type="InterPro" id="IPR000515">
    <property type="entry name" value="MetI-like"/>
</dbReference>
<dbReference type="PATRIC" id="fig|1203554.3.peg.942"/>
<accession>S3BIK5</accession>
<dbReference type="PANTHER" id="PTHR30406">
    <property type="entry name" value="SULFATE TRANSPORT SYSTEM PERMEASE PROTEIN"/>
    <property type="match status" value="1"/>
</dbReference>
<dbReference type="InterPro" id="IPR011865">
    <property type="entry name" value="CysT_permease"/>
</dbReference>
<comment type="subcellular location">
    <subcellularLocation>
        <location evidence="1">Cell membrane</location>
        <topology evidence="1">Multi-pass membrane protein</topology>
    </subcellularLocation>
</comment>
<dbReference type="InterPro" id="IPR005667">
    <property type="entry name" value="Sulph_transpt2"/>
</dbReference>
<keyword evidence="3 9" id="KW-0813">Transport</keyword>
<feature type="domain" description="ABC transmembrane type-1" evidence="10">
    <location>
        <begin position="57"/>
        <end position="260"/>
    </location>
</feature>
<evidence type="ECO:0000256" key="3">
    <source>
        <dbReference type="ARBA" id="ARBA00022448"/>
    </source>
</evidence>
<dbReference type="PROSITE" id="PS50928">
    <property type="entry name" value="ABC_TM1"/>
    <property type="match status" value="1"/>
</dbReference>
<dbReference type="CDD" id="cd06261">
    <property type="entry name" value="TM_PBP2"/>
    <property type="match status" value="1"/>
</dbReference>
<comment type="caution">
    <text evidence="11">The sequence shown here is derived from an EMBL/GenBank/DDBJ whole genome shotgun (WGS) entry which is preliminary data.</text>
</comment>
<dbReference type="GO" id="GO:0005886">
    <property type="term" value="C:plasma membrane"/>
    <property type="evidence" value="ECO:0007669"/>
    <property type="project" value="UniProtKB-SubCell"/>
</dbReference>
<dbReference type="STRING" id="1203554.HMPREF1476_00921"/>